<dbReference type="AlphaFoldDB" id="A0A6M3M2L1"/>
<evidence type="ECO:0000313" key="2">
    <source>
        <dbReference type="EMBL" id="QJB01688.1"/>
    </source>
</evidence>
<name>A0A6M3M2L1_9ZZZZ</name>
<dbReference type="EMBL" id="MT143725">
    <property type="protein sequence ID" value="QJB01688.1"/>
    <property type="molecule type" value="Genomic_DNA"/>
</dbReference>
<proteinExistence type="predicted"/>
<organism evidence="2">
    <name type="scientific">viral metagenome</name>
    <dbReference type="NCBI Taxonomy" id="1070528"/>
    <lineage>
        <taxon>unclassified sequences</taxon>
        <taxon>metagenomes</taxon>
        <taxon>organismal metagenomes</taxon>
    </lineage>
</organism>
<evidence type="ECO:0000313" key="1">
    <source>
        <dbReference type="EMBL" id="QJA98212.1"/>
    </source>
</evidence>
<dbReference type="EMBL" id="MT143562">
    <property type="protein sequence ID" value="QJA98212.1"/>
    <property type="molecule type" value="Genomic_DNA"/>
</dbReference>
<accession>A0A6M3M2L1</accession>
<protein>
    <submittedName>
        <fullName evidence="2">Uncharacterized protein</fullName>
    </submittedName>
</protein>
<gene>
    <name evidence="1" type="ORF">MM171A02116_0004</name>
    <name evidence="2" type="ORF">MM171B02122_0001</name>
</gene>
<sequence length="117" mass="13656">MAEVKNREPHPADLTHKWCDQTLTVEDIMPKVAAYGRQRKVPLTPEEARSIAKQIHRAYKKYHDPTEYAGDFIWEFAGDSLRRVFSVADNLNQRALIVYHYYFFNCAPGDWREKLGG</sequence>
<reference evidence="2" key="1">
    <citation type="submission" date="2020-03" db="EMBL/GenBank/DDBJ databases">
        <title>The deep terrestrial virosphere.</title>
        <authorList>
            <person name="Holmfeldt K."/>
            <person name="Nilsson E."/>
            <person name="Simone D."/>
            <person name="Lopez-Fernandez M."/>
            <person name="Wu X."/>
            <person name="de Brujin I."/>
            <person name="Lundin D."/>
            <person name="Andersson A."/>
            <person name="Bertilsson S."/>
            <person name="Dopson M."/>
        </authorList>
    </citation>
    <scope>NUCLEOTIDE SEQUENCE</scope>
    <source>
        <strain evidence="1">MM171A02116</strain>
        <strain evidence="2">MM171B02122</strain>
    </source>
</reference>